<dbReference type="EMBL" id="JAHQIW010003119">
    <property type="protein sequence ID" value="KAJ1357372.1"/>
    <property type="molecule type" value="Genomic_DNA"/>
</dbReference>
<dbReference type="AlphaFoldDB" id="A0AAD5QP28"/>
<gene>
    <name evidence="1" type="ORF">KIN20_015508</name>
</gene>
<protein>
    <submittedName>
        <fullName evidence="1">Uncharacterized protein</fullName>
    </submittedName>
</protein>
<organism evidence="1 2">
    <name type="scientific">Parelaphostrongylus tenuis</name>
    <name type="common">Meningeal worm</name>
    <dbReference type="NCBI Taxonomy" id="148309"/>
    <lineage>
        <taxon>Eukaryota</taxon>
        <taxon>Metazoa</taxon>
        <taxon>Ecdysozoa</taxon>
        <taxon>Nematoda</taxon>
        <taxon>Chromadorea</taxon>
        <taxon>Rhabditida</taxon>
        <taxon>Rhabditina</taxon>
        <taxon>Rhabditomorpha</taxon>
        <taxon>Strongyloidea</taxon>
        <taxon>Metastrongylidae</taxon>
        <taxon>Parelaphostrongylus</taxon>
    </lineage>
</organism>
<dbReference type="Proteomes" id="UP001196413">
    <property type="component" value="Unassembled WGS sequence"/>
</dbReference>
<evidence type="ECO:0000313" key="1">
    <source>
        <dbReference type="EMBL" id="KAJ1357372.1"/>
    </source>
</evidence>
<proteinExistence type="predicted"/>
<evidence type="ECO:0000313" key="2">
    <source>
        <dbReference type="Proteomes" id="UP001196413"/>
    </source>
</evidence>
<comment type="caution">
    <text evidence="1">The sequence shown here is derived from an EMBL/GenBank/DDBJ whole genome shotgun (WGS) entry which is preliminary data.</text>
</comment>
<name>A0AAD5QP28_PARTN</name>
<keyword evidence="2" id="KW-1185">Reference proteome</keyword>
<sequence length="143" mass="16493">MKTHGHANDFVKELDENGEFIDQRKNNEKKSKNLNLWIISNAGETLDKGIVPIFVRFEAITSGTPLELARPQADDVDKVPLYAAWILEVVRYAEIERKRMTQLRPINNVGRCRAARSEMIRDFAIPCKRRRRDRQSIVGVCLT</sequence>
<reference evidence="1" key="1">
    <citation type="submission" date="2021-06" db="EMBL/GenBank/DDBJ databases">
        <title>Parelaphostrongylus tenuis whole genome reference sequence.</title>
        <authorList>
            <person name="Garwood T.J."/>
            <person name="Larsen P.A."/>
            <person name="Fountain-Jones N.M."/>
            <person name="Garbe J.R."/>
            <person name="Macchietto M.G."/>
            <person name="Kania S.A."/>
            <person name="Gerhold R.W."/>
            <person name="Richards J.E."/>
            <person name="Wolf T.M."/>
        </authorList>
    </citation>
    <scope>NUCLEOTIDE SEQUENCE</scope>
    <source>
        <strain evidence="1">MNPRO001-30</strain>
        <tissue evidence="1">Meninges</tissue>
    </source>
</reference>
<accession>A0AAD5QP28</accession>